<keyword evidence="6 7" id="KW-0961">Cell wall biogenesis/degradation</keyword>
<keyword evidence="5 7" id="KW-0413">Isomerase</keyword>
<dbReference type="GO" id="GO:0008360">
    <property type="term" value="P:regulation of cell shape"/>
    <property type="evidence" value="ECO:0007669"/>
    <property type="project" value="UniProtKB-KW"/>
</dbReference>
<comment type="caution">
    <text evidence="8">The sequence shown here is derived from an EMBL/GenBank/DDBJ whole genome shotgun (WGS) entry which is preliminary data.</text>
</comment>
<dbReference type="PANTHER" id="PTHR21198:SF3">
    <property type="entry name" value="GLUTAMATE RACEMASE"/>
    <property type="match status" value="1"/>
</dbReference>
<evidence type="ECO:0000256" key="2">
    <source>
        <dbReference type="ARBA" id="ARBA00013090"/>
    </source>
</evidence>
<feature type="active site" description="Proton donor/acceptor" evidence="7">
    <location>
        <position position="72"/>
    </location>
</feature>
<reference evidence="8 9" key="1">
    <citation type="journal article" date="2016" name="Nat. Commun.">
        <title>Thousands of microbial genomes shed light on interconnected biogeochemical processes in an aquifer system.</title>
        <authorList>
            <person name="Anantharaman K."/>
            <person name="Brown C.T."/>
            <person name="Hug L.A."/>
            <person name="Sharon I."/>
            <person name="Castelle C.J."/>
            <person name="Probst A.J."/>
            <person name="Thomas B.C."/>
            <person name="Singh A."/>
            <person name="Wilkins M.J."/>
            <person name="Karaoz U."/>
            <person name="Brodie E.L."/>
            <person name="Williams K.H."/>
            <person name="Hubbard S.S."/>
            <person name="Banfield J.F."/>
        </authorList>
    </citation>
    <scope>NUCLEOTIDE SEQUENCE [LARGE SCALE GENOMIC DNA]</scope>
</reference>
<evidence type="ECO:0000256" key="1">
    <source>
        <dbReference type="ARBA" id="ARBA00001602"/>
    </source>
</evidence>
<dbReference type="Pfam" id="PF01177">
    <property type="entry name" value="Asp_Glu_race"/>
    <property type="match status" value="1"/>
</dbReference>
<dbReference type="Proteomes" id="UP000176451">
    <property type="component" value="Unassembled WGS sequence"/>
</dbReference>
<dbReference type="GO" id="GO:0071555">
    <property type="term" value="P:cell wall organization"/>
    <property type="evidence" value="ECO:0007669"/>
    <property type="project" value="UniProtKB-KW"/>
</dbReference>
<dbReference type="EMBL" id="MEZV01000051">
    <property type="protein sequence ID" value="OGD65813.1"/>
    <property type="molecule type" value="Genomic_DNA"/>
</dbReference>
<feature type="active site" description="Proton donor/acceptor" evidence="7">
    <location>
        <position position="222"/>
    </location>
</feature>
<evidence type="ECO:0000256" key="4">
    <source>
        <dbReference type="ARBA" id="ARBA00022984"/>
    </source>
</evidence>
<dbReference type="InterPro" id="IPR004391">
    <property type="entry name" value="Glu_race"/>
</dbReference>
<dbReference type="Gene3D" id="3.40.50.1860">
    <property type="match status" value="2"/>
</dbReference>
<dbReference type="EC" id="5.1.1.3" evidence="2 7"/>
<evidence type="ECO:0000256" key="6">
    <source>
        <dbReference type="ARBA" id="ARBA00023316"/>
    </source>
</evidence>
<comment type="function">
    <text evidence="7">Provides the (R)-glutamate required for cell wall biosynthesis.</text>
</comment>
<dbReference type="PANTHER" id="PTHR21198">
    <property type="entry name" value="GLUTAMATE RACEMASE"/>
    <property type="match status" value="1"/>
</dbReference>
<dbReference type="GO" id="GO:0008881">
    <property type="term" value="F:glutamate racemase activity"/>
    <property type="evidence" value="ECO:0007669"/>
    <property type="project" value="UniProtKB-UniRule"/>
</dbReference>
<dbReference type="HAMAP" id="MF_00258">
    <property type="entry name" value="Glu_racemase"/>
    <property type="match status" value="1"/>
</dbReference>
<dbReference type="AlphaFoldDB" id="A0A1F5EEL0"/>
<accession>A0A1F5EEL0</accession>
<feature type="binding site" evidence="7">
    <location>
        <begin position="41"/>
        <end position="42"/>
    </location>
    <ligand>
        <name>substrate</name>
    </ligand>
</feature>
<feature type="binding site" evidence="7">
    <location>
        <begin position="223"/>
        <end position="224"/>
    </location>
    <ligand>
        <name>substrate</name>
    </ligand>
</feature>
<comment type="similarity">
    <text evidence="7">Belongs to the aspartate/glutamate racemases family.</text>
</comment>
<keyword evidence="4 7" id="KW-0573">Peptidoglycan synthesis</keyword>
<sequence length="315" mass="35483">MKDCIGIFDSGVGGLGIFQEIKKLLPKENIIYLADSKNCPYGRKSIQQIKKICWDNTQFLINKGAKIVIIACNTGSTIALEHVRHRLLHTPRRCMQVPVVGVVPVVKTAAEVTKNKRIGILATKATIESKYLRDLVEEFCPKKDGFEVFYQAANELVNIVENFSLSHPESFDCHSERSEESRDKLSEESNNGMRFFTNAQNDIKKTLELFIKNGVDVIALGCTHFPFLRQQIEQIMGSKVIILDSNGAVARQVAKIADSLSLTAYCKAEDDKPYAISHIPIHQFYTSGDQIKLKRQIFHLIGLKTNVESEICNFY</sequence>
<dbReference type="NCBIfam" id="TIGR00067">
    <property type="entry name" value="glut_race"/>
    <property type="match status" value="1"/>
</dbReference>
<dbReference type="InterPro" id="IPR001920">
    <property type="entry name" value="Asp/Glu_race"/>
</dbReference>
<evidence type="ECO:0000313" key="9">
    <source>
        <dbReference type="Proteomes" id="UP000176451"/>
    </source>
</evidence>
<comment type="catalytic activity">
    <reaction evidence="1 7">
        <text>L-glutamate = D-glutamate</text>
        <dbReference type="Rhea" id="RHEA:12813"/>
        <dbReference type="ChEBI" id="CHEBI:29985"/>
        <dbReference type="ChEBI" id="CHEBI:29986"/>
        <dbReference type="EC" id="5.1.1.3"/>
    </reaction>
</comment>
<evidence type="ECO:0000256" key="5">
    <source>
        <dbReference type="ARBA" id="ARBA00023235"/>
    </source>
</evidence>
<feature type="binding site" evidence="7">
    <location>
        <begin position="73"/>
        <end position="74"/>
    </location>
    <ligand>
        <name>substrate</name>
    </ligand>
</feature>
<dbReference type="STRING" id="1797469.A3F08_01850"/>
<dbReference type="UniPathway" id="UPA00219"/>
<dbReference type="InterPro" id="IPR015942">
    <property type="entry name" value="Asp/Glu/hydantoin_racemase"/>
</dbReference>
<comment type="pathway">
    <text evidence="7">Cell wall biogenesis; peptidoglycan biosynthesis.</text>
</comment>
<dbReference type="GO" id="GO:0009252">
    <property type="term" value="P:peptidoglycan biosynthetic process"/>
    <property type="evidence" value="ECO:0007669"/>
    <property type="project" value="UniProtKB-UniRule"/>
</dbReference>
<name>A0A1F5EEL0_9BACT</name>
<evidence type="ECO:0000313" key="8">
    <source>
        <dbReference type="EMBL" id="OGD65813.1"/>
    </source>
</evidence>
<evidence type="ECO:0000256" key="3">
    <source>
        <dbReference type="ARBA" id="ARBA00022960"/>
    </source>
</evidence>
<feature type="binding site" evidence="7">
    <location>
        <begin position="9"/>
        <end position="10"/>
    </location>
    <ligand>
        <name>substrate</name>
    </ligand>
</feature>
<evidence type="ECO:0000256" key="7">
    <source>
        <dbReference type="HAMAP-Rule" id="MF_00258"/>
    </source>
</evidence>
<gene>
    <name evidence="7" type="primary">murI</name>
    <name evidence="8" type="ORF">A3F08_01850</name>
</gene>
<protein>
    <recommendedName>
        <fullName evidence="2 7">Glutamate racemase</fullName>
        <ecNumber evidence="2 7">5.1.1.3</ecNumber>
    </recommendedName>
</protein>
<dbReference type="SUPFAM" id="SSF53681">
    <property type="entry name" value="Aspartate/glutamate racemase"/>
    <property type="match status" value="2"/>
</dbReference>
<organism evidence="8 9">
    <name type="scientific">Candidatus Berkelbacteria bacterium RIFCSPHIGHO2_12_FULL_36_9</name>
    <dbReference type="NCBI Taxonomy" id="1797469"/>
    <lineage>
        <taxon>Bacteria</taxon>
        <taxon>Candidatus Berkelbacteria</taxon>
    </lineage>
</organism>
<proteinExistence type="inferred from homology"/>
<keyword evidence="3 7" id="KW-0133">Cell shape</keyword>